<proteinExistence type="predicted"/>
<gene>
    <name evidence="1" type="ORF">Goshw_004605</name>
</gene>
<comment type="caution">
    <text evidence="1">The sequence shown here is derived from an EMBL/GenBank/DDBJ whole genome shotgun (WGS) entry which is preliminary data.</text>
</comment>
<keyword evidence="2" id="KW-1185">Reference proteome</keyword>
<reference evidence="1 2" key="1">
    <citation type="journal article" date="2019" name="Genome Biol. Evol.">
        <title>Insights into the evolution of the New World diploid cottons (Gossypium, subgenus Houzingenia) based on genome sequencing.</title>
        <authorList>
            <person name="Grover C.E."/>
            <person name="Arick M.A. 2nd"/>
            <person name="Thrash A."/>
            <person name="Conover J.L."/>
            <person name="Sanders W.S."/>
            <person name="Peterson D.G."/>
            <person name="Frelichowski J.E."/>
            <person name="Scheffler J.A."/>
            <person name="Scheffler B.E."/>
            <person name="Wendel J.F."/>
        </authorList>
    </citation>
    <scope>NUCLEOTIDE SEQUENCE [LARGE SCALE GENOMIC DNA]</scope>
    <source>
        <strain evidence="1">1</strain>
        <tissue evidence="1">Leaf</tissue>
    </source>
</reference>
<name>A0A7J9KWG7_GOSSC</name>
<dbReference type="AlphaFoldDB" id="A0A7J9KWG7"/>
<dbReference type="Proteomes" id="UP000593576">
    <property type="component" value="Unassembled WGS sequence"/>
</dbReference>
<accession>A0A7J9KWG7</accession>
<dbReference type="OrthoDB" id="981154at2759"/>
<sequence>MTCSYNWDYWWMGPYSQNSFNLLIVEPYATIF</sequence>
<evidence type="ECO:0000313" key="1">
    <source>
        <dbReference type="EMBL" id="MBA0850696.1"/>
    </source>
</evidence>
<organism evidence="1 2">
    <name type="scientific">Gossypium schwendimanii</name>
    <name type="common">Cotton</name>
    <dbReference type="NCBI Taxonomy" id="34291"/>
    <lineage>
        <taxon>Eukaryota</taxon>
        <taxon>Viridiplantae</taxon>
        <taxon>Streptophyta</taxon>
        <taxon>Embryophyta</taxon>
        <taxon>Tracheophyta</taxon>
        <taxon>Spermatophyta</taxon>
        <taxon>Magnoliopsida</taxon>
        <taxon>eudicotyledons</taxon>
        <taxon>Gunneridae</taxon>
        <taxon>Pentapetalae</taxon>
        <taxon>rosids</taxon>
        <taxon>malvids</taxon>
        <taxon>Malvales</taxon>
        <taxon>Malvaceae</taxon>
        <taxon>Malvoideae</taxon>
        <taxon>Gossypium</taxon>
    </lineage>
</organism>
<protein>
    <submittedName>
        <fullName evidence="1">Uncharacterized protein</fullName>
    </submittedName>
</protein>
<dbReference type="EMBL" id="JABFAF010000003">
    <property type="protein sequence ID" value="MBA0850696.1"/>
    <property type="molecule type" value="Genomic_DNA"/>
</dbReference>
<evidence type="ECO:0000313" key="2">
    <source>
        <dbReference type="Proteomes" id="UP000593576"/>
    </source>
</evidence>